<evidence type="ECO:0000313" key="13">
    <source>
        <dbReference type="EMBL" id="KAK1016412.1"/>
    </source>
</evidence>
<evidence type="ECO:0000256" key="8">
    <source>
        <dbReference type="ARBA" id="ARBA00023242"/>
    </source>
</evidence>
<dbReference type="InterPro" id="IPR009244">
    <property type="entry name" value="Mediatior_Med7"/>
</dbReference>
<evidence type="ECO:0000256" key="10">
    <source>
        <dbReference type="RuleBase" id="RU364060"/>
    </source>
</evidence>
<dbReference type="EMBL" id="NAJP01000002">
    <property type="protein sequence ID" value="TKA49112.1"/>
    <property type="molecule type" value="Genomic_DNA"/>
</dbReference>
<evidence type="ECO:0000256" key="1">
    <source>
        <dbReference type="ARBA" id="ARBA00004123"/>
    </source>
</evidence>
<dbReference type="EMBL" id="JASUXU010000011">
    <property type="protein sequence ID" value="KAK0323880.1"/>
    <property type="molecule type" value="Genomic_DNA"/>
</dbReference>
<dbReference type="InterPro" id="IPR037212">
    <property type="entry name" value="Med7/Med21-like"/>
</dbReference>
<evidence type="ECO:0000256" key="4">
    <source>
        <dbReference type="ARBA" id="ARBA00020631"/>
    </source>
</evidence>
<evidence type="ECO:0000313" key="15">
    <source>
        <dbReference type="Proteomes" id="UP000310066"/>
    </source>
</evidence>
<reference evidence="12" key="2">
    <citation type="submission" date="2021-12" db="EMBL/GenBank/DDBJ databases">
        <title>Black yeast isolated from Biological Soil Crust.</title>
        <authorList>
            <person name="Kurbessoian T."/>
        </authorList>
    </citation>
    <scope>NUCLEOTIDE SEQUENCE</scope>
    <source>
        <strain evidence="12">CCFEE 5208</strain>
    </source>
</reference>
<evidence type="ECO:0000313" key="12">
    <source>
        <dbReference type="EMBL" id="KAK0323880.1"/>
    </source>
</evidence>
<dbReference type="EMBL" id="JAUJLE010000001">
    <property type="protein sequence ID" value="KAK1016412.1"/>
    <property type="molecule type" value="Genomic_DNA"/>
</dbReference>
<comment type="similarity">
    <text evidence="2 10">Belongs to the Mediator complex subunit 7 family.</text>
</comment>
<dbReference type="Pfam" id="PF05983">
    <property type="entry name" value="Med7"/>
    <property type="match status" value="1"/>
</dbReference>
<reference evidence="13" key="3">
    <citation type="submission" date="2023-06" db="EMBL/GenBank/DDBJ databases">
        <title>Black Yeasts Isolated from many extreme environments.</title>
        <authorList>
            <person name="Coleine C."/>
            <person name="Stajich J.E."/>
            <person name="Selbmann L."/>
        </authorList>
    </citation>
    <scope>NUCLEOTIDE SEQUENCE</scope>
    <source>
        <strain evidence="13">CCFEE 5200</strain>
    </source>
</reference>
<evidence type="ECO:0000256" key="7">
    <source>
        <dbReference type="ARBA" id="ARBA00023163"/>
    </source>
</evidence>
<comment type="subunit">
    <text evidence="3 10">Component of the Mediator complex.</text>
</comment>
<feature type="compositionally biased region" description="Polar residues" evidence="11">
    <location>
        <begin position="46"/>
        <end position="56"/>
    </location>
</feature>
<dbReference type="PANTHER" id="PTHR21428">
    <property type="entry name" value="MEDIATOR OF RNA POLYMERASE II TRANSCRIPTION SUBUNIT 7"/>
    <property type="match status" value="1"/>
</dbReference>
<dbReference type="AlphaFoldDB" id="A0A4U0VJS3"/>
<dbReference type="Proteomes" id="UP000310066">
    <property type="component" value="Unassembled WGS sequence"/>
</dbReference>
<accession>A0A4U0VJS3</accession>
<gene>
    <name evidence="12" type="primary">MED7_2</name>
    <name evidence="13" type="synonym">MED7_1</name>
    <name evidence="14" type="ORF">B0A54_01188</name>
    <name evidence="12" type="ORF">LTR82_005000</name>
    <name evidence="13" type="ORF">LTR91_000432</name>
</gene>
<protein>
    <recommendedName>
        <fullName evidence="4 10">Mediator of RNA polymerase II transcription subunit 7</fullName>
    </recommendedName>
</protein>
<keyword evidence="7 10" id="KW-0804">Transcription</keyword>
<dbReference type="PANTHER" id="PTHR21428:SF11">
    <property type="entry name" value="MEDIATOR OF RNA POLYMERASE II TRANSCRIPTION SUBUNIT 7"/>
    <property type="match status" value="1"/>
</dbReference>
<dbReference type="OrthoDB" id="10253553at2759"/>
<reference evidence="14 15" key="1">
    <citation type="submission" date="2017-03" db="EMBL/GenBank/DDBJ databases">
        <title>Genomes of endolithic fungi from Antarctica.</title>
        <authorList>
            <person name="Coleine C."/>
            <person name="Masonjones S."/>
            <person name="Stajich J.E."/>
        </authorList>
    </citation>
    <scope>NUCLEOTIDE SEQUENCE [LARGE SCALE GENOMIC DNA]</scope>
    <source>
        <strain evidence="14 15">CCFEE 5311</strain>
    </source>
</reference>
<evidence type="ECO:0000256" key="6">
    <source>
        <dbReference type="ARBA" id="ARBA00023159"/>
    </source>
</evidence>
<organism evidence="14 15">
    <name type="scientific">Friedmanniomyces endolithicus</name>
    <dbReference type="NCBI Taxonomy" id="329885"/>
    <lineage>
        <taxon>Eukaryota</taxon>
        <taxon>Fungi</taxon>
        <taxon>Dikarya</taxon>
        <taxon>Ascomycota</taxon>
        <taxon>Pezizomycotina</taxon>
        <taxon>Dothideomycetes</taxon>
        <taxon>Dothideomycetidae</taxon>
        <taxon>Mycosphaerellales</taxon>
        <taxon>Teratosphaeriaceae</taxon>
        <taxon>Friedmanniomyces</taxon>
    </lineage>
</organism>
<name>A0A4U0VJS3_9PEZI</name>
<feature type="region of interest" description="Disordered" evidence="11">
    <location>
        <begin position="1"/>
        <end position="59"/>
    </location>
</feature>
<dbReference type="Proteomes" id="UP001175353">
    <property type="component" value="Unassembled WGS sequence"/>
</dbReference>
<dbReference type="Proteomes" id="UP001168146">
    <property type="component" value="Unassembled WGS sequence"/>
</dbReference>
<evidence type="ECO:0000256" key="2">
    <source>
        <dbReference type="ARBA" id="ARBA00009994"/>
    </source>
</evidence>
<evidence type="ECO:0000313" key="14">
    <source>
        <dbReference type="EMBL" id="TKA49112.1"/>
    </source>
</evidence>
<dbReference type="GO" id="GO:0006357">
    <property type="term" value="P:regulation of transcription by RNA polymerase II"/>
    <property type="evidence" value="ECO:0007669"/>
    <property type="project" value="InterPro"/>
</dbReference>
<keyword evidence="6 10" id="KW-0010">Activator</keyword>
<keyword evidence="5 10" id="KW-0805">Transcription regulation</keyword>
<dbReference type="Gene3D" id="6.10.140.200">
    <property type="match status" value="1"/>
</dbReference>
<dbReference type="Gene3D" id="6.10.140.1520">
    <property type="match status" value="1"/>
</dbReference>
<evidence type="ECO:0000256" key="9">
    <source>
        <dbReference type="ARBA" id="ARBA00025687"/>
    </source>
</evidence>
<sequence>MAEQSQQQPAERPKAPFPTPPPFYQHFTKDNLRSLRRLRKDAGVPTNPSHTDNNTPHPDFDLLALPPELRYLIPPPPPTDPTIHTFGFAHCLAAPPPTLTDLPDITRLYPSHPSVLLNPQAHLISLARTQLTSFLTLIGNLSQNPAEGWEEETKEIEEVTFNMLDLVNRYRPHQARETLILAMEERVRRMRAETEEIGRLKGRVREVMAGLQEEGTSRSGGVEGLGIDTRGKGSDEANGEVGRRKARQRAAWATLDGVGMGEDR</sequence>
<comment type="subcellular location">
    <subcellularLocation>
        <location evidence="1 10">Nucleus</location>
    </subcellularLocation>
</comment>
<evidence type="ECO:0000313" key="16">
    <source>
        <dbReference type="Proteomes" id="UP001175353"/>
    </source>
</evidence>
<evidence type="ECO:0000256" key="3">
    <source>
        <dbReference type="ARBA" id="ARBA00011837"/>
    </source>
</evidence>
<dbReference type="GO" id="GO:0070847">
    <property type="term" value="C:core mediator complex"/>
    <property type="evidence" value="ECO:0007669"/>
    <property type="project" value="TreeGrafter"/>
</dbReference>
<dbReference type="InterPro" id="IPR044888">
    <property type="entry name" value="Mediatior_Med7_sf"/>
</dbReference>
<dbReference type="STRING" id="329885.A0A4U0VJS3"/>
<proteinExistence type="inferred from homology"/>
<keyword evidence="8 10" id="KW-0539">Nucleus</keyword>
<dbReference type="GO" id="GO:0003712">
    <property type="term" value="F:transcription coregulator activity"/>
    <property type="evidence" value="ECO:0007669"/>
    <property type="project" value="InterPro"/>
</dbReference>
<comment type="function">
    <text evidence="9">Component of the Mediator complex, a coactivator involved in the regulated transcription of nearly all RNA polymerase II-dependent genes. Mediator functions as a bridge to convey information from gene-specific regulatory proteins to the basal RNA polymerase II transcription machinery. Mediator is recruited to promoters by direct interactions with regulatory proteins and serves as a scaffold for the assembly of a functional preinitiation complex with RNA polymerase II and the general transcription factors.</text>
</comment>
<evidence type="ECO:0000256" key="11">
    <source>
        <dbReference type="SAM" id="MobiDB-lite"/>
    </source>
</evidence>
<feature type="region of interest" description="Disordered" evidence="11">
    <location>
        <begin position="211"/>
        <end position="248"/>
    </location>
</feature>
<comment type="caution">
    <text evidence="14">The sequence shown here is derived from an EMBL/GenBank/DDBJ whole genome shotgun (WGS) entry which is preliminary data.</text>
</comment>
<dbReference type="SUPFAM" id="SSF140718">
    <property type="entry name" value="Mediator hinge subcomplex-like"/>
    <property type="match status" value="1"/>
</dbReference>
<keyword evidence="16" id="KW-1185">Reference proteome</keyword>
<evidence type="ECO:0000256" key="5">
    <source>
        <dbReference type="ARBA" id="ARBA00023015"/>
    </source>
</evidence>
<dbReference type="GO" id="GO:0016592">
    <property type="term" value="C:mediator complex"/>
    <property type="evidence" value="ECO:0007669"/>
    <property type="project" value="InterPro"/>
</dbReference>